<accession>A0A316TUC9</accession>
<feature type="transmembrane region" description="Helical" evidence="1">
    <location>
        <begin position="422"/>
        <end position="439"/>
    </location>
</feature>
<dbReference type="PANTHER" id="PTHR30354:SF11">
    <property type="entry name" value="PERMEASE"/>
    <property type="match status" value="1"/>
</dbReference>
<reference evidence="2 3" key="1">
    <citation type="submission" date="2018-05" db="EMBL/GenBank/DDBJ databases">
        <title>Rhodohalobacter halophilus gen. nov., sp. nov., a moderately halophilic member of the family Balneolaceae.</title>
        <authorList>
            <person name="Liu Z.-W."/>
        </authorList>
    </citation>
    <scope>NUCLEOTIDE SEQUENCE [LARGE SCALE GENOMIC DNA]</scope>
    <source>
        <strain evidence="2 3">8A47</strain>
    </source>
</reference>
<protein>
    <submittedName>
        <fullName evidence="2">Gluconate transporter</fullName>
    </submittedName>
</protein>
<dbReference type="GO" id="GO:0015128">
    <property type="term" value="F:gluconate transmembrane transporter activity"/>
    <property type="evidence" value="ECO:0007669"/>
    <property type="project" value="InterPro"/>
</dbReference>
<gene>
    <name evidence="2" type="ORF">DDZ15_12055</name>
</gene>
<feature type="transmembrane region" description="Helical" evidence="1">
    <location>
        <begin position="175"/>
        <end position="198"/>
    </location>
</feature>
<keyword evidence="1" id="KW-1133">Transmembrane helix</keyword>
<dbReference type="GO" id="GO:0005886">
    <property type="term" value="C:plasma membrane"/>
    <property type="evidence" value="ECO:0007669"/>
    <property type="project" value="TreeGrafter"/>
</dbReference>
<dbReference type="PANTHER" id="PTHR30354">
    <property type="entry name" value="GNT FAMILY GLUCONATE TRANSPORTER"/>
    <property type="match status" value="1"/>
</dbReference>
<feature type="transmembrane region" description="Helical" evidence="1">
    <location>
        <begin position="59"/>
        <end position="78"/>
    </location>
</feature>
<dbReference type="PIRSF" id="PIRSF002746">
    <property type="entry name" value="Gluconate_transporter"/>
    <property type="match status" value="1"/>
</dbReference>
<keyword evidence="3" id="KW-1185">Reference proteome</keyword>
<evidence type="ECO:0000256" key="1">
    <source>
        <dbReference type="SAM" id="Phobius"/>
    </source>
</evidence>
<keyword evidence="1" id="KW-0812">Transmembrane</keyword>
<feature type="transmembrane region" description="Helical" evidence="1">
    <location>
        <begin position="30"/>
        <end position="52"/>
    </location>
</feature>
<proteinExistence type="predicted"/>
<feature type="transmembrane region" description="Helical" evidence="1">
    <location>
        <begin position="134"/>
        <end position="155"/>
    </location>
</feature>
<dbReference type="NCBIfam" id="TIGR00791">
    <property type="entry name" value="gntP"/>
    <property type="match status" value="1"/>
</dbReference>
<dbReference type="InterPro" id="IPR003474">
    <property type="entry name" value="Glcn_transporter"/>
</dbReference>
<dbReference type="Pfam" id="PF02447">
    <property type="entry name" value="GntP_permease"/>
    <property type="match status" value="1"/>
</dbReference>
<organism evidence="2 3">
    <name type="scientific">Rhodohalobacter mucosus</name>
    <dbReference type="NCBI Taxonomy" id="2079485"/>
    <lineage>
        <taxon>Bacteria</taxon>
        <taxon>Pseudomonadati</taxon>
        <taxon>Balneolota</taxon>
        <taxon>Balneolia</taxon>
        <taxon>Balneolales</taxon>
        <taxon>Balneolaceae</taxon>
        <taxon>Rhodohalobacter</taxon>
    </lineage>
</organism>
<evidence type="ECO:0000313" key="2">
    <source>
        <dbReference type="EMBL" id="PWN05912.1"/>
    </source>
</evidence>
<keyword evidence="1" id="KW-0472">Membrane</keyword>
<sequence>MTAFLWLLLVVGLIIWMTSRLKVHPFLALLFGSIMMGVVSGIPVNTLLTTLAGGFGTTLQSIGIVIACGTIIGEYLNRSGGAAVLANRLLRLTGEKKAPLAMSMTGYIVSIPVFCDSGFIVLSSLMKAVGKKTGTAVTVLAIALASGLYATHVFVPPTPGPLAAAATLGADIGRVLLLGLCVSVPVMLTALAWAYYWCGRYRIELDLSEKQEPSTNHPPSFSIAAAPILIPILLIALKSFAEYPSAPFGESVLFSSIVFIGDPIMALLIAVILSFFMVGRGEKRIKNLWLEEALMKAGIIILITGAGGAFGAILRETGIGDFAARFATAGGLGIIIPFLIAAFLKTAQGSSTVSIITAAGICVPLLEPLGLSSETGIALAVLAIGAGALTVSHVNDSYFWVVAKFSDMDTSTALKTHTSTTLVMGVTGYLIIQLMAWFLL</sequence>
<feature type="transmembrane region" description="Helical" evidence="1">
    <location>
        <begin position="377"/>
        <end position="401"/>
    </location>
</feature>
<feature type="transmembrane region" description="Helical" evidence="1">
    <location>
        <begin position="297"/>
        <end position="314"/>
    </location>
</feature>
<dbReference type="RefSeq" id="WP_109647354.1">
    <property type="nucleotide sequence ID" value="NZ_QGGB01000008.1"/>
</dbReference>
<name>A0A316TUC9_9BACT</name>
<dbReference type="AlphaFoldDB" id="A0A316TUC9"/>
<dbReference type="EMBL" id="QGGB01000008">
    <property type="protein sequence ID" value="PWN05912.1"/>
    <property type="molecule type" value="Genomic_DNA"/>
</dbReference>
<feature type="transmembrane region" description="Helical" evidence="1">
    <location>
        <begin position="98"/>
        <end position="122"/>
    </location>
</feature>
<feature type="transmembrane region" description="Helical" evidence="1">
    <location>
        <begin position="219"/>
        <end position="241"/>
    </location>
</feature>
<evidence type="ECO:0000313" key="3">
    <source>
        <dbReference type="Proteomes" id="UP000245533"/>
    </source>
</evidence>
<comment type="caution">
    <text evidence="2">The sequence shown here is derived from an EMBL/GenBank/DDBJ whole genome shotgun (WGS) entry which is preliminary data.</text>
</comment>
<feature type="transmembrane region" description="Helical" evidence="1">
    <location>
        <begin position="326"/>
        <end position="344"/>
    </location>
</feature>
<dbReference type="OrthoDB" id="9787129at2"/>
<feature type="transmembrane region" description="Helical" evidence="1">
    <location>
        <begin position="253"/>
        <end position="276"/>
    </location>
</feature>
<dbReference type="Proteomes" id="UP000245533">
    <property type="component" value="Unassembled WGS sequence"/>
</dbReference>
<feature type="transmembrane region" description="Helical" evidence="1">
    <location>
        <begin position="351"/>
        <end position="371"/>
    </location>
</feature>